<evidence type="ECO:0000313" key="1">
    <source>
        <dbReference type="EMBL" id="EER40164.1"/>
    </source>
</evidence>
<proteinExistence type="predicted"/>
<sequence>MEMEEDRVADQPDEAFNIQSQERADLLSELGDAVGQDAVKAAMWACLQVCDISKLRELMGYARDCPSLFALLEYPPLSIPLHWVQRPLRNRATLSTTSNSPATPFDGTLRRNNRLAKERDGYKCSHKCIFM</sequence>
<protein>
    <submittedName>
        <fullName evidence="1">Uncharacterized protein</fullName>
    </submittedName>
</protein>
<dbReference type="AlphaFoldDB" id="C6HH80"/>
<gene>
    <name evidence="1" type="ORF">HCDG_05561</name>
</gene>
<dbReference type="HOGENOM" id="CLU_1927019_0_0_1"/>
<reference evidence="2" key="1">
    <citation type="submission" date="2009-05" db="EMBL/GenBank/DDBJ databases">
        <title>The genome sequence of Ajellomyces capsulatus strain H143.</title>
        <authorList>
            <person name="Champion M."/>
            <person name="Cuomo C.A."/>
            <person name="Ma L.-J."/>
            <person name="Henn M.R."/>
            <person name="Sil A."/>
            <person name="Goldman B."/>
            <person name="Young S.K."/>
            <person name="Kodira C.D."/>
            <person name="Zeng Q."/>
            <person name="Koehrsen M."/>
            <person name="Alvarado L."/>
            <person name="Berlin A.M."/>
            <person name="Borenstein D."/>
            <person name="Chen Z."/>
            <person name="Engels R."/>
            <person name="Freedman E."/>
            <person name="Gellesch M."/>
            <person name="Goldberg J."/>
            <person name="Griggs A."/>
            <person name="Gujja S."/>
            <person name="Heiman D.I."/>
            <person name="Hepburn T.A."/>
            <person name="Howarth C."/>
            <person name="Jen D."/>
            <person name="Larson L."/>
            <person name="Lewis B."/>
            <person name="Mehta T."/>
            <person name="Park D."/>
            <person name="Pearson M."/>
            <person name="Roberts A."/>
            <person name="Saif S."/>
            <person name="Shea T.D."/>
            <person name="Shenoy N."/>
            <person name="Sisk P."/>
            <person name="Stolte C."/>
            <person name="Sykes S."/>
            <person name="Walk T."/>
            <person name="White J."/>
            <person name="Yandava C."/>
            <person name="Klein B."/>
            <person name="McEwen J.G."/>
            <person name="Puccia R."/>
            <person name="Goldman G.H."/>
            <person name="Felipe M.S."/>
            <person name="Nino-Vega G."/>
            <person name="San-Blas G."/>
            <person name="Taylor J.W."/>
            <person name="Mendoza L."/>
            <person name="Galagan J.E."/>
            <person name="Nusbaum C."/>
            <person name="Birren B.W."/>
        </authorList>
    </citation>
    <scope>NUCLEOTIDE SEQUENCE [LARGE SCALE GENOMIC DNA]</scope>
    <source>
        <strain evidence="2">H143</strain>
    </source>
</reference>
<name>C6HH80_AJECH</name>
<dbReference type="Proteomes" id="UP000002624">
    <property type="component" value="Unassembled WGS sequence"/>
</dbReference>
<organism evidence="1 2">
    <name type="scientific">Ajellomyces capsulatus (strain H143)</name>
    <name type="common">Darling's disease fungus</name>
    <name type="synonym">Histoplasma capsulatum</name>
    <dbReference type="NCBI Taxonomy" id="544712"/>
    <lineage>
        <taxon>Eukaryota</taxon>
        <taxon>Fungi</taxon>
        <taxon>Dikarya</taxon>
        <taxon>Ascomycota</taxon>
        <taxon>Pezizomycotina</taxon>
        <taxon>Eurotiomycetes</taxon>
        <taxon>Eurotiomycetidae</taxon>
        <taxon>Onygenales</taxon>
        <taxon>Ajellomycetaceae</taxon>
        <taxon>Histoplasma</taxon>
    </lineage>
</organism>
<dbReference type="EMBL" id="GG692427">
    <property type="protein sequence ID" value="EER40164.1"/>
    <property type="molecule type" value="Genomic_DNA"/>
</dbReference>
<evidence type="ECO:0000313" key="2">
    <source>
        <dbReference type="Proteomes" id="UP000002624"/>
    </source>
</evidence>
<accession>C6HH80</accession>
<dbReference type="VEuPathDB" id="FungiDB:HCDG_05561"/>